<proteinExistence type="inferred from homology"/>
<name>Q2QAR9_9ARCH</name>
<evidence type="ECO:0000256" key="4">
    <source>
        <dbReference type="ARBA" id="ARBA00035478"/>
    </source>
</evidence>
<dbReference type="InterPro" id="IPR014722">
    <property type="entry name" value="Rib_uL2_dom2"/>
</dbReference>
<sequence>MVSKSPNKQRKAAANAPLHVQRKRLRARCLDPVYANVRNVTIRVGDTVEVRRGDFGHPNSAKGEKGKRSGDARGKAGLRAAVASVDSSSGHIFIEGLTHSKADGKEEGIPVHSSNVVVVKIDDSDPIRLKKLQSMNGGDDE</sequence>
<protein>
    <recommendedName>
        <fullName evidence="4 5">50S ribosomal protein L24</fullName>
    </recommendedName>
</protein>
<feature type="region of interest" description="Disordered" evidence="6">
    <location>
        <begin position="51"/>
        <end position="75"/>
    </location>
</feature>
<accession>Q2QAR9</accession>
<dbReference type="GO" id="GO:0015934">
    <property type="term" value="C:large ribosomal subunit"/>
    <property type="evidence" value="ECO:0007669"/>
    <property type="project" value="UniProtKB-UniRule"/>
</dbReference>
<dbReference type="EMBL" id="DQ156348">
    <property type="protein sequence ID" value="ABA61377.1"/>
    <property type="molecule type" value="Genomic_DNA"/>
</dbReference>
<dbReference type="InterPro" id="IPR008991">
    <property type="entry name" value="Translation_prot_SH3-like_sf"/>
</dbReference>
<dbReference type="GO" id="GO:0003735">
    <property type="term" value="F:structural constituent of ribosome"/>
    <property type="evidence" value="ECO:0007669"/>
    <property type="project" value="UniProtKB-UniRule"/>
</dbReference>
<dbReference type="InterPro" id="IPR005756">
    <property type="entry name" value="Ribosomal_uL24_euk/arc"/>
</dbReference>
<evidence type="ECO:0000313" key="7">
    <source>
        <dbReference type="EMBL" id="ABA61377.1"/>
    </source>
</evidence>
<dbReference type="Gene3D" id="2.30.30.30">
    <property type="match status" value="1"/>
</dbReference>
<dbReference type="AlphaFoldDB" id="Q2QAR9"/>
<evidence type="ECO:0000256" key="2">
    <source>
        <dbReference type="ARBA" id="ARBA00022980"/>
    </source>
</evidence>
<dbReference type="SUPFAM" id="SSF50104">
    <property type="entry name" value="Translation proteins SH3-like domain"/>
    <property type="match status" value="1"/>
</dbReference>
<reference evidence="7" key="1">
    <citation type="journal article" date="2006" name="Nature">
        <title>Proteorhodopsin lateral gene transfer between marine planktonic Bacteria and Archaea.</title>
        <authorList>
            <person name="Frigaard N.U."/>
            <person name="Martinez A."/>
            <person name="Mincer T.J."/>
            <person name="DeLong E.F."/>
        </authorList>
    </citation>
    <scope>NUCLEOTIDE SEQUENCE</scope>
</reference>
<organism evidence="7">
    <name type="scientific">uncultured marine group II euryarchaeote HF70_59C08</name>
    <dbReference type="NCBI Taxonomy" id="347540"/>
    <lineage>
        <taxon>Archaea</taxon>
        <taxon>Methanobacteriati</taxon>
        <taxon>Thermoplasmatota</taxon>
        <taxon>Candidatus Poseidoniia</taxon>
        <taxon>Candidatus Poseidoniales</taxon>
        <taxon>environmental samples</taxon>
    </lineage>
</organism>
<dbReference type="GO" id="GO:0006412">
    <property type="term" value="P:translation"/>
    <property type="evidence" value="ECO:0007669"/>
    <property type="project" value="UniProtKB-UniRule"/>
</dbReference>
<dbReference type="NCBIfam" id="TIGR01080">
    <property type="entry name" value="rplX_A_E"/>
    <property type="match status" value="1"/>
</dbReference>
<feature type="compositionally biased region" description="Basic and acidic residues" evidence="6">
    <location>
        <begin position="62"/>
        <end position="74"/>
    </location>
</feature>
<dbReference type="Pfam" id="PF16906">
    <property type="entry name" value="Ribosomal_L26"/>
    <property type="match status" value="1"/>
</dbReference>
<evidence type="ECO:0000256" key="3">
    <source>
        <dbReference type="ARBA" id="ARBA00023274"/>
    </source>
</evidence>
<keyword evidence="2 7" id="KW-0689">Ribosomal protein</keyword>
<comment type="similarity">
    <text evidence="1">Belongs to the universal ribosomal protein uL24 family.</text>
</comment>
<evidence type="ECO:0000256" key="5">
    <source>
        <dbReference type="NCBIfam" id="TIGR01080"/>
    </source>
</evidence>
<evidence type="ECO:0000256" key="1">
    <source>
        <dbReference type="ARBA" id="ARBA00010618"/>
    </source>
</evidence>
<keyword evidence="3" id="KW-0687">Ribonucleoprotein</keyword>
<evidence type="ECO:0000256" key="6">
    <source>
        <dbReference type="SAM" id="MobiDB-lite"/>
    </source>
</evidence>